<evidence type="ECO:0000313" key="2">
    <source>
        <dbReference type="Proteomes" id="UP000056450"/>
    </source>
</evidence>
<comment type="caution">
    <text evidence="1">The sequence shown here is derived from an EMBL/GenBank/DDBJ whole genome shotgun (WGS) entry which is preliminary data.</text>
</comment>
<protein>
    <submittedName>
        <fullName evidence="1">Uncharacterized protein</fullName>
    </submittedName>
</protein>
<dbReference type="Proteomes" id="UP000056450">
    <property type="component" value="Unassembled WGS sequence"/>
</dbReference>
<dbReference type="AlphaFoldDB" id="A0AAP1CBP1"/>
<dbReference type="EMBL" id="LOTQ01000009">
    <property type="protein sequence ID" value="KVA10694.1"/>
    <property type="molecule type" value="Genomic_DNA"/>
</dbReference>
<gene>
    <name evidence="1" type="ORF">WI41_10980</name>
</gene>
<sequence>MSLHGVVRPHGITLENGALPFGAVQCSERRALRFNQKPCRRQCTGTKVAVVTGNITRGDRYGCHRITAFTAARSFYVDSAAYTHLDIAAQLQRKQGFAYGRAAYLKASREIALGRQARSDRKLA</sequence>
<name>A0AAP1CBP1_9BURK</name>
<proteinExistence type="predicted"/>
<organism evidence="1 2">
    <name type="scientific">Burkholderia latens</name>
    <dbReference type="NCBI Taxonomy" id="488446"/>
    <lineage>
        <taxon>Bacteria</taxon>
        <taxon>Pseudomonadati</taxon>
        <taxon>Pseudomonadota</taxon>
        <taxon>Betaproteobacteria</taxon>
        <taxon>Burkholderiales</taxon>
        <taxon>Burkholderiaceae</taxon>
        <taxon>Burkholderia</taxon>
        <taxon>Burkholderia cepacia complex</taxon>
    </lineage>
</organism>
<accession>A0AAP1CBP1</accession>
<reference evidence="1 2" key="1">
    <citation type="submission" date="2015-11" db="EMBL/GenBank/DDBJ databases">
        <title>Expanding the genomic diversity of Burkholderia species for the development of highly accurate diagnostics.</title>
        <authorList>
            <person name="Sahl J."/>
            <person name="Keim P."/>
            <person name="Wagner D."/>
        </authorList>
    </citation>
    <scope>NUCLEOTIDE SEQUENCE [LARGE SCALE GENOMIC DNA]</scope>
    <source>
        <strain evidence="1 2">RF32-BP12</strain>
    </source>
</reference>
<evidence type="ECO:0000313" key="1">
    <source>
        <dbReference type="EMBL" id="KVA10694.1"/>
    </source>
</evidence>